<dbReference type="Proteomes" id="UP001160152">
    <property type="component" value="Unassembled WGS sequence"/>
</dbReference>
<comment type="caution">
    <text evidence="1">The sequence shown here is derived from an EMBL/GenBank/DDBJ whole genome shotgun (WGS) entry which is preliminary data.</text>
</comment>
<sequence>MTKDPVLLEVLYEAFKSPFKIQSDFARFEAQAVASLASLGLLSTLEGHGQYGRKWRVTGTGLDLLRENDYL</sequence>
<evidence type="ECO:0000313" key="4">
    <source>
        <dbReference type="Proteomes" id="UP001160152"/>
    </source>
</evidence>
<dbReference type="EMBL" id="JAOCBV010000001">
    <property type="protein sequence ID" value="MDH0756801.1"/>
    <property type="molecule type" value="Genomic_DNA"/>
</dbReference>
<dbReference type="RefSeq" id="WP_009682626.1">
    <property type="nucleotide sequence ID" value="NZ_BQHP01000019.1"/>
</dbReference>
<name>A0A7W2M0N1_9PSED</name>
<proteinExistence type="predicted"/>
<reference evidence="2 4" key="2">
    <citation type="submission" date="2022-09" db="EMBL/GenBank/DDBJ databases">
        <title>Intensive care unit water sources are persistently colonized with multi-drug resistant bacteria and are the site of extensive horizontal gene transfer of antibiotic resistance genes.</title>
        <authorList>
            <person name="Diorio-Toth L."/>
        </authorList>
    </citation>
    <scope>NUCLEOTIDE SEQUENCE [LARGE SCALE GENOMIC DNA]</scope>
    <source>
        <strain evidence="2 4">GD03901</strain>
    </source>
</reference>
<evidence type="ECO:0000313" key="3">
    <source>
        <dbReference type="Proteomes" id="UP000577346"/>
    </source>
</evidence>
<dbReference type="AlphaFoldDB" id="A0A7W2M0N1"/>
<reference evidence="1 3" key="1">
    <citation type="submission" date="2020-07" db="EMBL/GenBank/DDBJ databases">
        <title>Diversity of carbapenemase encoding genes among Pseudomonas putida group clinical isolates in a tertiary Brazilian hospital.</title>
        <authorList>
            <person name="Alberto-Lei F."/>
            <person name="Nodari C.S."/>
            <person name="Streling A.P."/>
            <person name="Paulino J.T."/>
            <person name="Bessa-Neto F.O."/>
            <person name="Cayo R."/>
            <person name="Gales A.C."/>
        </authorList>
    </citation>
    <scope>NUCLEOTIDE SEQUENCE [LARGE SCALE GENOMIC DNA]</scope>
    <source>
        <strain evidence="1 3">11213</strain>
    </source>
</reference>
<dbReference type="Proteomes" id="UP000577346">
    <property type="component" value="Unassembled WGS sequence"/>
</dbReference>
<evidence type="ECO:0000313" key="2">
    <source>
        <dbReference type="EMBL" id="MDH0756801.1"/>
    </source>
</evidence>
<accession>A0A7W2M0N1</accession>
<gene>
    <name evidence="1" type="ORF">H4C15_23765</name>
    <name evidence="2" type="ORF">N5C70_08730</name>
</gene>
<organism evidence="1 3">
    <name type="scientific">Pseudomonas juntendi</name>
    <dbReference type="NCBI Taxonomy" id="2666183"/>
    <lineage>
        <taxon>Bacteria</taxon>
        <taxon>Pseudomonadati</taxon>
        <taxon>Pseudomonadota</taxon>
        <taxon>Gammaproteobacteria</taxon>
        <taxon>Pseudomonadales</taxon>
        <taxon>Pseudomonadaceae</taxon>
        <taxon>Pseudomonas</taxon>
    </lineage>
</organism>
<dbReference type="EMBL" id="JACGDA010000070">
    <property type="protein sequence ID" value="MBA6150485.1"/>
    <property type="molecule type" value="Genomic_DNA"/>
</dbReference>
<evidence type="ECO:0000313" key="1">
    <source>
        <dbReference type="EMBL" id="MBA6150485.1"/>
    </source>
</evidence>
<protein>
    <submittedName>
        <fullName evidence="1">Uncharacterized protein</fullName>
    </submittedName>
</protein>